<name>A0ABR9I0T8_9PSEU</name>
<dbReference type="PANTHER" id="PTHR43842:SF2">
    <property type="entry name" value="PROPIONYL-COA CARBOXYLASE BETA CHAIN, MITOCHONDRIAL"/>
    <property type="match status" value="1"/>
</dbReference>
<dbReference type="InterPro" id="IPR034733">
    <property type="entry name" value="AcCoA_carboxyl_beta"/>
</dbReference>
<organism evidence="2 3">
    <name type="scientific">Amycolatopsis lexingtonensis</name>
    <dbReference type="NCBI Taxonomy" id="218822"/>
    <lineage>
        <taxon>Bacteria</taxon>
        <taxon>Bacillati</taxon>
        <taxon>Actinomycetota</taxon>
        <taxon>Actinomycetes</taxon>
        <taxon>Pseudonocardiales</taxon>
        <taxon>Pseudonocardiaceae</taxon>
        <taxon>Amycolatopsis</taxon>
    </lineage>
</organism>
<sequence>MSLNTLEHPGAVARGHDRCLLTARERISLLLDPGSFTELERGDGVLTGRGEVEGRLVHLWAHDLRFAGGALGEASAAGIQRLLDTALAEGTPVVALDDCAGVREDVAAPDGYGGTLRRAAALAGTVPQITVLLGPCPGGTSYGAALADFVFAVRGAAAPATAQFVHDDEPTCLEEVRRLLALLPPNRREPPRGEPCEDPPERLVRHRSALDVGDLIAEVVDDGECVTVGTGPGTRCALARIGGHPVGLVAACDRAAGAGDAARFVGFCDTFGIPLVTVADVPPVRPHPALLAAYCAATTPRVSLLLRPAEAGTGLTLDSRPLGADVCLAWRHDGPPPAADEVIQPAQTRRVLVRWLAVLRARAVPR</sequence>
<dbReference type="EMBL" id="JADBEG010000001">
    <property type="protein sequence ID" value="MBE1496798.1"/>
    <property type="molecule type" value="Genomic_DNA"/>
</dbReference>
<protein>
    <submittedName>
        <fullName evidence="2">Acetyl-CoA carboxylase carboxyltransferase component</fullName>
    </submittedName>
</protein>
<dbReference type="Gene3D" id="3.90.226.10">
    <property type="entry name" value="2-enoyl-CoA Hydratase, Chain A, domain 1"/>
    <property type="match status" value="2"/>
</dbReference>
<feature type="domain" description="Acetyl-coenzyme A carboxylase carboxyl transferase subunit beta" evidence="1">
    <location>
        <begin position="16"/>
        <end position="155"/>
    </location>
</feature>
<feature type="domain" description="Acetyl-coenzyme A carboxylase carboxyl transferase subunit beta" evidence="1">
    <location>
        <begin position="162"/>
        <end position="331"/>
    </location>
</feature>
<keyword evidence="3" id="KW-1185">Reference proteome</keyword>
<dbReference type="Proteomes" id="UP000631670">
    <property type="component" value="Unassembled WGS sequence"/>
</dbReference>
<comment type="caution">
    <text evidence="2">The sequence shown here is derived from an EMBL/GenBank/DDBJ whole genome shotgun (WGS) entry which is preliminary data.</text>
</comment>
<dbReference type="InterPro" id="IPR051047">
    <property type="entry name" value="AccD/PCCB"/>
</dbReference>
<reference evidence="2 3" key="1">
    <citation type="submission" date="2020-10" db="EMBL/GenBank/DDBJ databases">
        <title>Sequencing the genomes of 1000 actinobacteria strains.</title>
        <authorList>
            <person name="Klenk H.-P."/>
        </authorList>
    </citation>
    <scope>NUCLEOTIDE SEQUENCE [LARGE SCALE GENOMIC DNA]</scope>
    <source>
        <strain evidence="2 3">DSM 44653</strain>
    </source>
</reference>
<evidence type="ECO:0000313" key="2">
    <source>
        <dbReference type="EMBL" id="MBE1496798.1"/>
    </source>
</evidence>
<dbReference type="PANTHER" id="PTHR43842">
    <property type="entry name" value="PROPIONYL-COA CARBOXYLASE BETA CHAIN"/>
    <property type="match status" value="1"/>
</dbReference>
<evidence type="ECO:0000259" key="1">
    <source>
        <dbReference type="Pfam" id="PF01039"/>
    </source>
</evidence>
<accession>A0ABR9I0T8</accession>
<dbReference type="RefSeq" id="WP_211299594.1">
    <property type="nucleotide sequence ID" value="NZ_JADBEG010000001.1"/>
</dbReference>
<dbReference type="InterPro" id="IPR029045">
    <property type="entry name" value="ClpP/crotonase-like_dom_sf"/>
</dbReference>
<dbReference type="SUPFAM" id="SSF52096">
    <property type="entry name" value="ClpP/crotonase"/>
    <property type="match status" value="2"/>
</dbReference>
<proteinExistence type="predicted"/>
<dbReference type="Pfam" id="PF01039">
    <property type="entry name" value="Carboxyl_trans"/>
    <property type="match status" value="2"/>
</dbReference>
<evidence type="ECO:0000313" key="3">
    <source>
        <dbReference type="Proteomes" id="UP000631670"/>
    </source>
</evidence>
<gene>
    <name evidence="2" type="ORF">H4696_003898</name>
</gene>